<dbReference type="Proteomes" id="UP000010792">
    <property type="component" value="Chromosome"/>
</dbReference>
<keyword evidence="6" id="KW-1185">Reference proteome</keyword>
<evidence type="ECO:0000256" key="2">
    <source>
        <dbReference type="SAM" id="MobiDB-lite"/>
    </source>
</evidence>
<feature type="domain" description="Beta-Casp" evidence="4">
    <location>
        <begin position="260"/>
        <end position="380"/>
    </location>
</feature>
<dbReference type="SMART" id="SM01027">
    <property type="entry name" value="Beta-Casp"/>
    <property type="match status" value="1"/>
</dbReference>
<dbReference type="STRING" id="1125847.NT26_3075"/>
<name>L0NIT9_9HYPH</name>
<evidence type="ECO:0000313" key="6">
    <source>
        <dbReference type="Proteomes" id="UP000010792"/>
    </source>
</evidence>
<organism evidence="5 6">
    <name type="scientific">Pseudorhizobium banfieldiae</name>
    <dbReference type="NCBI Taxonomy" id="1125847"/>
    <lineage>
        <taxon>Bacteria</taxon>
        <taxon>Pseudomonadati</taxon>
        <taxon>Pseudomonadota</taxon>
        <taxon>Alphaproteobacteria</taxon>
        <taxon>Hyphomicrobiales</taxon>
        <taxon>Rhizobiaceae</taxon>
        <taxon>Rhizobium/Agrobacterium group</taxon>
        <taxon>Pseudorhizobium</taxon>
    </lineage>
</organism>
<dbReference type="InterPro" id="IPR011108">
    <property type="entry name" value="RMMBL"/>
</dbReference>
<feature type="domain" description="Metallo-beta-lactamase" evidence="3">
    <location>
        <begin position="17"/>
        <end position="230"/>
    </location>
</feature>
<dbReference type="GO" id="GO:0004521">
    <property type="term" value="F:RNA endonuclease activity"/>
    <property type="evidence" value="ECO:0007669"/>
    <property type="project" value="TreeGrafter"/>
</dbReference>
<reference evidence="5 6" key="1">
    <citation type="journal article" date="2013" name="Genome Biol. Evol.">
        <title>Life in an arsenic-containing gold mine: genome and physiology of the autotrophic arsenite-oxidizing bacterium rhizobium sp. NT-26.</title>
        <authorList>
            <person name="Andres J."/>
            <person name="Arsene-Ploetze F."/>
            <person name="Barbe V."/>
            <person name="Brochier-Armanet C."/>
            <person name="Cleiss-Arnold J."/>
            <person name="Coppee J.Y."/>
            <person name="Dillies M.A."/>
            <person name="Geist"/>
            <person name="L"/>
            <person name="Joublin A."/>
            <person name="Koechler S."/>
            <person name="Lassalle F."/>
            <person name="Marchal M."/>
            <person name="Medigue C."/>
            <person name="Muller D."/>
            <person name="Nesme X."/>
            <person name="Plewniak F."/>
            <person name="Proux C."/>
            <person name="Ramirez-Bahena M.H."/>
            <person name="Schenowitz C."/>
            <person name="Sismeiro O."/>
            <person name="Vallenet D."/>
            <person name="Santini J.M."/>
            <person name="Bertin P.N."/>
        </authorList>
    </citation>
    <scope>NUCLEOTIDE SEQUENCE [LARGE SCALE GENOMIC DNA]</scope>
    <source>
        <strain evidence="5 6">NT-26</strain>
    </source>
</reference>
<dbReference type="RefSeq" id="WP_052639774.1">
    <property type="nucleotide sequence ID" value="NZ_FO082820.1"/>
</dbReference>
<dbReference type="Pfam" id="PF10996">
    <property type="entry name" value="Beta-Casp"/>
    <property type="match status" value="1"/>
</dbReference>
<dbReference type="PANTHER" id="PTHR11203:SF37">
    <property type="entry name" value="INTEGRATOR COMPLEX SUBUNIT 11"/>
    <property type="match status" value="1"/>
</dbReference>
<proteinExistence type="predicted"/>
<dbReference type="AlphaFoldDB" id="L0NIT9"/>
<protein>
    <recommendedName>
        <fullName evidence="7">Metallo-beta-lactamase family protein</fullName>
    </recommendedName>
</protein>
<dbReference type="Gene3D" id="3.60.15.10">
    <property type="entry name" value="Ribonuclease Z/Hydroxyacylglutathione hydrolase-like"/>
    <property type="match status" value="1"/>
</dbReference>
<dbReference type="InterPro" id="IPR050698">
    <property type="entry name" value="MBL"/>
</dbReference>
<evidence type="ECO:0000313" key="5">
    <source>
        <dbReference type="EMBL" id="CCF20799.1"/>
    </source>
</evidence>
<dbReference type="Gene3D" id="3.40.50.10890">
    <property type="match status" value="1"/>
</dbReference>
<dbReference type="InterPro" id="IPR022712">
    <property type="entry name" value="Beta_Casp"/>
</dbReference>
<dbReference type="EMBL" id="FO082820">
    <property type="protein sequence ID" value="CCF20799.1"/>
    <property type="molecule type" value="Genomic_DNA"/>
</dbReference>
<dbReference type="InterPro" id="IPR001279">
    <property type="entry name" value="Metallo-B-lactamas"/>
</dbReference>
<dbReference type="SUPFAM" id="SSF56281">
    <property type="entry name" value="Metallo-hydrolase/oxidoreductase"/>
    <property type="match status" value="1"/>
</dbReference>
<accession>L0NIT9</accession>
<feature type="region of interest" description="Disordered" evidence="2">
    <location>
        <begin position="467"/>
        <end position="487"/>
    </location>
</feature>
<dbReference type="GO" id="GO:0016787">
    <property type="term" value="F:hydrolase activity"/>
    <property type="evidence" value="ECO:0007669"/>
    <property type="project" value="UniProtKB-KW"/>
</dbReference>
<dbReference type="SMART" id="SM00849">
    <property type="entry name" value="Lactamase_B"/>
    <property type="match status" value="1"/>
</dbReference>
<sequence length="540" mass="60604">MAAEPTISFHGAAGGVTGSCFLLRANERSILIDCGLFQGSKTEKELSYRAFPFSPSTVDAVILTHSHIDHSGLLPKLVKEGYRGPIYCTPASLDLCAVMLPDSAHIQEMEVEQLNRRNRRRGRPIVSPIYTSADAANTLVQMRTLPYRQWCDDLEDTRFRLWNAGHLLGSASVELEIRLQTETLRILFSGDIGPQGKLLQHEPEAPAQWDYVICESTYGDEDRVDISPEQRRALLREEVNRAARSPNGALVIPSFAVDRTQELLTDLVVLMDQDLISPCPVVIDSPLASRATGVFRRNVSELERGDLLQRALSSRHVRFTETFEQSKALDDQMEFHIVIAASGMCEAGRIRHRLKRWLWREEATVLLVGYQAEGTLGRLLEQGARTVRIQGDDIAVKASIRNLDVYSGHADAKELVDWIRQRLPIKTSLFLVHGETSALEGLHRRIEDIDPGFSIIQPSLDSTYMLGRSESKQTSPEVPPRLPPLQVGSRDWHNDFQGFVLDLQERLATAADDKARRVILRRVMGALDEDERSTGRSSRD</sequence>
<dbReference type="KEGG" id="rht:NT26_3075"/>
<evidence type="ECO:0000256" key="1">
    <source>
        <dbReference type="ARBA" id="ARBA00022801"/>
    </source>
</evidence>
<dbReference type="InterPro" id="IPR036866">
    <property type="entry name" value="RibonucZ/Hydroxyglut_hydro"/>
</dbReference>
<dbReference type="Pfam" id="PF07521">
    <property type="entry name" value="RMMBL"/>
    <property type="match status" value="1"/>
</dbReference>
<dbReference type="OrthoDB" id="9803916at2"/>
<dbReference type="CDD" id="cd16295">
    <property type="entry name" value="TTHA0252-CPSF-like_MBL-fold"/>
    <property type="match status" value="1"/>
</dbReference>
<evidence type="ECO:0000259" key="3">
    <source>
        <dbReference type="SMART" id="SM00849"/>
    </source>
</evidence>
<keyword evidence="1" id="KW-0378">Hydrolase</keyword>
<dbReference type="PANTHER" id="PTHR11203">
    <property type="entry name" value="CLEAVAGE AND POLYADENYLATION SPECIFICITY FACTOR FAMILY MEMBER"/>
    <property type="match status" value="1"/>
</dbReference>
<evidence type="ECO:0000259" key="4">
    <source>
        <dbReference type="SMART" id="SM01027"/>
    </source>
</evidence>
<dbReference type="Pfam" id="PF00753">
    <property type="entry name" value="Lactamase_B"/>
    <property type="match status" value="1"/>
</dbReference>
<evidence type="ECO:0008006" key="7">
    <source>
        <dbReference type="Google" id="ProtNLM"/>
    </source>
</evidence>
<gene>
    <name evidence="5" type="ORF">NT26_3075</name>
</gene>